<feature type="region of interest" description="Disordered" evidence="8">
    <location>
        <begin position="1"/>
        <end position="27"/>
    </location>
</feature>
<dbReference type="Gene3D" id="3.40.1050.10">
    <property type="entry name" value="Carbonic anhydrase"/>
    <property type="match status" value="1"/>
</dbReference>
<gene>
    <name evidence="9" type="ORF">EDL96_06690</name>
</gene>
<keyword evidence="3 7" id="KW-0862">Zinc</keyword>
<dbReference type="AlphaFoldDB" id="A0A3N3ZRS5"/>
<dbReference type="GO" id="GO:0004089">
    <property type="term" value="F:carbonate dehydratase activity"/>
    <property type="evidence" value="ECO:0007669"/>
    <property type="project" value="UniProtKB-EC"/>
</dbReference>
<dbReference type="SMART" id="SM00947">
    <property type="entry name" value="Pro_CA"/>
    <property type="match status" value="1"/>
</dbReference>
<feature type="binding site" evidence="7">
    <location>
        <position position="73"/>
    </location>
    <ligand>
        <name>Zn(2+)</name>
        <dbReference type="ChEBI" id="CHEBI:29105"/>
    </ligand>
</feature>
<evidence type="ECO:0000256" key="2">
    <source>
        <dbReference type="ARBA" id="ARBA00012925"/>
    </source>
</evidence>
<dbReference type="PROSITE" id="PS00704">
    <property type="entry name" value="PROK_CO2_ANHYDRASE_1"/>
    <property type="match status" value="1"/>
</dbReference>
<evidence type="ECO:0000256" key="8">
    <source>
        <dbReference type="SAM" id="MobiDB-lite"/>
    </source>
</evidence>
<dbReference type="GO" id="GO:0015976">
    <property type="term" value="P:carbon utilization"/>
    <property type="evidence" value="ECO:0007669"/>
    <property type="project" value="InterPro"/>
</dbReference>
<dbReference type="SUPFAM" id="SSF53056">
    <property type="entry name" value="beta-carbonic anhydrase, cab"/>
    <property type="match status" value="1"/>
</dbReference>
<comment type="caution">
    <text evidence="9">The sequence shown here is derived from an EMBL/GenBank/DDBJ whole genome shotgun (WGS) entry which is preliminary data.</text>
</comment>
<dbReference type="GO" id="GO:0008270">
    <property type="term" value="F:zinc ion binding"/>
    <property type="evidence" value="ECO:0007669"/>
    <property type="project" value="InterPro"/>
</dbReference>
<evidence type="ECO:0000256" key="7">
    <source>
        <dbReference type="PIRSR" id="PIRSR601765-1"/>
    </source>
</evidence>
<dbReference type="OrthoDB" id="9797527at2"/>
<dbReference type="CDD" id="cd03378">
    <property type="entry name" value="beta_CA_cladeC"/>
    <property type="match status" value="1"/>
</dbReference>
<name>A0A3N3ZRS5_9MICC</name>
<feature type="binding site" evidence="7">
    <location>
        <position position="124"/>
    </location>
    <ligand>
        <name>Zn(2+)</name>
        <dbReference type="ChEBI" id="CHEBI:29105"/>
    </ligand>
</feature>
<feature type="compositionally biased region" description="Polar residues" evidence="8">
    <location>
        <begin position="1"/>
        <end position="11"/>
    </location>
</feature>
<evidence type="ECO:0000256" key="3">
    <source>
        <dbReference type="ARBA" id="ARBA00022833"/>
    </source>
</evidence>
<comment type="function">
    <text evidence="5">Catalyzes the reversible hydration of carbon dioxide to form bicarbonate.</text>
</comment>
<dbReference type="PANTHER" id="PTHR11002:SF79">
    <property type="entry name" value="CARBONIC ANHYDRASE 2"/>
    <property type="match status" value="1"/>
</dbReference>
<feature type="compositionally biased region" description="Polar residues" evidence="8">
    <location>
        <begin position="46"/>
        <end position="59"/>
    </location>
</feature>
<evidence type="ECO:0000256" key="1">
    <source>
        <dbReference type="ARBA" id="ARBA00006217"/>
    </source>
</evidence>
<dbReference type="RefSeq" id="WP_123825027.1">
    <property type="nucleotide sequence ID" value="NZ_RKMF01000007.1"/>
</dbReference>
<dbReference type="Proteomes" id="UP000270616">
    <property type="component" value="Unassembled WGS sequence"/>
</dbReference>
<evidence type="ECO:0000256" key="5">
    <source>
        <dbReference type="ARBA" id="ARBA00024993"/>
    </source>
</evidence>
<feature type="binding site" evidence="7">
    <location>
        <position position="71"/>
    </location>
    <ligand>
        <name>Zn(2+)</name>
        <dbReference type="ChEBI" id="CHEBI:29105"/>
    </ligand>
</feature>
<protein>
    <recommendedName>
        <fullName evidence="2">carbonic anhydrase</fullName>
        <ecNumber evidence="2">4.2.1.1</ecNumber>
    </recommendedName>
</protein>
<dbReference type="EMBL" id="RKMF01000007">
    <property type="protein sequence ID" value="ROZ63229.1"/>
    <property type="molecule type" value="Genomic_DNA"/>
</dbReference>
<evidence type="ECO:0000256" key="6">
    <source>
        <dbReference type="ARBA" id="ARBA00048348"/>
    </source>
</evidence>
<feature type="binding site" evidence="7">
    <location>
        <position position="127"/>
    </location>
    <ligand>
        <name>Zn(2+)</name>
        <dbReference type="ChEBI" id="CHEBI:29105"/>
    </ligand>
</feature>
<keyword evidence="4" id="KW-0456">Lyase</keyword>
<organism evidence="9 10">
    <name type="scientific">Kocuria soli</name>
    <dbReference type="NCBI Taxonomy" id="2485125"/>
    <lineage>
        <taxon>Bacteria</taxon>
        <taxon>Bacillati</taxon>
        <taxon>Actinomycetota</taxon>
        <taxon>Actinomycetes</taxon>
        <taxon>Micrococcales</taxon>
        <taxon>Micrococcaceae</taxon>
        <taxon>Kocuria</taxon>
    </lineage>
</organism>
<comment type="catalytic activity">
    <reaction evidence="6">
        <text>hydrogencarbonate + H(+) = CO2 + H2O</text>
        <dbReference type="Rhea" id="RHEA:10748"/>
        <dbReference type="ChEBI" id="CHEBI:15377"/>
        <dbReference type="ChEBI" id="CHEBI:15378"/>
        <dbReference type="ChEBI" id="CHEBI:16526"/>
        <dbReference type="ChEBI" id="CHEBI:17544"/>
        <dbReference type="EC" id="4.2.1.1"/>
    </reaction>
</comment>
<evidence type="ECO:0000313" key="10">
    <source>
        <dbReference type="Proteomes" id="UP000270616"/>
    </source>
</evidence>
<dbReference type="PANTHER" id="PTHR11002">
    <property type="entry name" value="CARBONIC ANHYDRASE"/>
    <property type="match status" value="1"/>
</dbReference>
<dbReference type="InterPro" id="IPR001765">
    <property type="entry name" value="Carbonic_anhydrase"/>
</dbReference>
<comment type="similarity">
    <text evidence="1">Belongs to the beta-class carbonic anhydrase family.</text>
</comment>
<evidence type="ECO:0000313" key="9">
    <source>
        <dbReference type="EMBL" id="ROZ63229.1"/>
    </source>
</evidence>
<proteinExistence type="inferred from homology"/>
<evidence type="ECO:0000256" key="4">
    <source>
        <dbReference type="ARBA" id="ARBA00023239"/>
    </source>
</evidence>
<dbReference type="EC" id="4.2.1.1" evidence="2"/>
<keyword evidence="10" id="KW-1185">Reference proteome</keyword>
<sequence length="228" mass="24795">MSQGANAQEPTNLHIAEDRTNRQLTPREAWDRLRAGNARFVDDSAQHPNQNASRRESLTQSQHPFATIFGCSDSRLAAEIIFDLGLGDAFVVRTAGQVIADAVLGTLEYSVEVLKVPLIVVLGHDSCGAVTATKNAVEDGNLPGGFQRSLIERITPAVLDSQRSHKHSVNDMVVENVRLVAERILDQSRTIAAAVSRGDVALVGMFYHLSDGQAELVYGHGSWLELDQ</sequence>
<dbReference type="InterPro" id="IPR015892">
    <property type="entry name" value="Carbonic_anhydrase_CS"/>
</dbReference>
<dbReference type="InterPro" id="IPR036874">
    <property type="entry name" value="Carbonic_anhydrase_sf"/>
</dbReference>
<dbReference type="Pfam" id="PF00484">
    <property type="entry name" value="Pro_CA"/>
    <property type="match status" value="1"/>
</dbReference>
<accession>A0A3N3ZRS5</accession>
<comment type="cofactor">
    <cofactor evidence="7">
        <name>Zn(2+)</name>
        <dbReference type="ChEBI" id="CHEBI:29105"/>
    </cofactor>
    <text evidence="7">Binds 1 zinc ion per subunit.</text>
</comment>
<feature type="region of interest" description="Disordered" evidence="8">
    <location>
        <begin position="40"/>
        <end position="59"/>
    </location>
</feature>
<reference evidence="9 10" key="1">
    <citation type="submission" date="2018-10" db="EMBL/GenBank/DDBJ databases">
        <title>Kocuria sp. M5W7-7, whole genome shotgun sequence.</title>
        <authorList>
            <person name="Tuo L."/>
        </authorList>
    </citation>
    <scope>NUCLEOTIDE SEQUENCE [LARGE SCALE GENOMIC DNA]</scope>
    <source>
        <strain evidence="9 10">M5W7-7</strain>
    </source>
</reference>
<keyword evidence="7" id="KW-0479">Metal-binding</keyword>